<comment type="caution">
    <text evidence="2">The sequence shown here is derived from an EMBL/GenBank/DDBJ whole genome shotgun (WGS) entry which is preliminary data.</text>
</comment>
<reference evidence="2 3" key="1">
    <citation type="journal article" date="2015" name="Int. J. Syst. Evol. Microbiol.">
        <title>Aestuariivita atlantica sp. nov., isolated from deep sea sediment of the Atlantic Ocean.</title>
        <authorList>
            <person name="Li G."/>
            <person name="Lai Q."/>
            <person name="Du Y."/>
            <person name="Liu X."/>
            <person name="Sun F."/>
            <person name="Shao Z."/>
        </authorList>
    </citation>
    <scope>NUCLEOTIDE SEQUENCE [LARGE SCALE GENOMIC DNA]</scope>
    <source>
        <strain evidence="2 3">22II-S11-z3</strain>
    </source>
</reference>
<dbReference type="InterPro" id="IPR002575">
    <property type="entry name" value="Aminoglycoside_PTrfase"/>
</dbReference>
<dbReference type="Proteomes" id="UP000036938">
    <property type="component" value="Unassembled WGS sequence"/>
</dbReference>
<accession>A0A0L1JJG2</accession>
<dbReference type="AlphaFoldDB" id="A0A0L1JJG2"/>
<dbReference type="EMBL" id="AQQZ01000024">
    <property type="protein sequence ID" value="KNG91891.1"/>
    <property type="molecule type" value="Genomic_DNA"/>
</dbReference>
<feature type="domain" description="Aminoglycoside phosphotransferase" evidence="1">
    <location>
        <begin position="121"/>
        <end position="324"/>
    </location>
</feature>
<dbReference type="Gene3D" id="3.90.1200.10">
    <property type="match status" value="1"/>
</dbReference>
<protein>
    <recommendedName>
        <fullName evidence="1">Aminoglycoside phosphotransferase domain-containing protein</fullName>
    </recommendedName>
</protein>
<evidence type="ECO:0000259" key="1">
    <source>
        <dbReference type="Pfam" id="PF01636"/>
    </source>
</evidence>
<sequence length="352" mass="38264">MQLVLQAEMSDGSHKSLFAEHCPESAHADADRIRVSLSKSRNGQKPGLDDRAIHGVEAAGLVLRRPGLDERLPGLRLLYDAAFARGTYQAVFGRDPGDVAVDLVAHRLGKRAVLRMTSLDGTFYVRLRAIKSTDGQDRLARHRALWNRLSEPSDLRIPAPLGAIPEIGASIFGALPGAAPDFDTVDSAATARAIATLQALDPADLPVHSGADEARILSDWMDRCQRWRPELAARIAAPVARVSAALEQTTAAMRPCHRDLHEKQILVADGVAGLLDFDTLCLSDPALDAGNLLAHLFLARVDEAPLRSHLHQPGIALWRRAALLRLAMIYAFTSTPDTMLDRLIVEASYAED</sequence>
<evidence type="ECO:0000313" key="2">
    <source>
        <dbReference type="EMBL" id="KNG91891.1"/>
    </source>
</evidence>
<keyword evidence="3" id="KW-1185">Reference proteome</keyword>
<gene>
    <name evidence="2" type="ORF">ATO11_20260</name>
</gene>
<dbReference type="STRING" id="1317121.ATO11_20260"/>
<evidence type="ECO:0000313" key="3">
    <source>
        <dbReference type="Proteomes" id="UP000036938"/>
    </source>
</evidence>
<proteinExistence type="predicted"/>
<dbReference type="Pfam" id="PF01636">
    <property type="entry name" value="APH"/>
    <property type="match status" value="1"/>
</dbReference>
<name>A0A0L1JJG2_9RHOB</name>
<dbReference type="SUPFAM" id="SSF56112">
    <property type="entry name" value="Protein kinase-like (PK-like)"/>
    <property type="match status" value="1"/>
</dbReference>
<dbReference type="InterPro" id="IPR011009">
    <property type="entry name" value="Kinase-like_dom_sf"/>
</dbReference>
<organism evidence="2 3">
    <name type="scientific">Pseudaestuariivita atlantica</name>
    <dbReference type="NCBI Taxonomy" id="1317121"/>
    <lineage>
        <taxon>Bacteria</taxon>
        <taxon>Pseudomonadati</taxon>
        <taxon>Pseudomonadota</taxon>
        <taxon>Alphaproteobacteria</taxon>
        <taxon>Rhodobacterales</taxon>
        <taxon>Paracoccaceae</taxon>
        <taxon>Pseudaestuariivita</taxon>
    </lineage>
</organism>